<dbReference type="Pfam" id="PF07076">
    <property type="entry name" value="DUF1344"/>
    <property type="match status" value="1"/>
</dbReference>
<dbReference type="Proteomes" id="UP000238563">
    <property type="component" value="Unassembled WGS sequence"/>
</dbReference>
<organism evidence="2 3">
    <name type="scientific">Phyllobacterium myrsinacearum</name>
    <dbReference type="NCBI Taxonomy" id="28101"/>
    <lineage>
        <taxon>Bacteria</taxon>
        <taxon>Pseudomonadati</taxon>
        <taxon>Pseudomonadota</taxon>
        <taxon>Alphaproteobacteria</taxon>
        <taxon>Hyphomicrobiales</taxon>
        <taxon>Phyllobacteriaceae</taxon>
        <taxon>Phyllobacterium</taxon>
    </lineage>
</organism>
<sequence length="83" mass="8826">MKRLFLTIATVAALLSGAASAATLSSEIKSIDTKLQTLTLTDGKVYQLARGVSVNKLKIGDKVSVSYDQSGTKLVVTKIEKIK</sequence>
<dbReference type="OrthoDB" id="8084514at2"/>
<feature type="chain" id="PRO_5015642204" description="DUF1344 domain-containing protein" evidence="1">
    <location>
        <begin position="22"/>
        <end position="83"/>
    </location>
</feature>
<feature type="signal peptide" evidence="1">
    <location>
        <begin position="1"/>
        <end position="21"/>
    </location>
</feature>
<evidence type="ECO:0000313" key="3">
    <source>
        <dbReference type="Proteomes" id="UP000238563"/>
    </source>
</evidence>
<dbReference type="InterPro" id="IPR009780">
    <property type="entry name" value="DUF1344"/>
</dbReference>
<gene>
    <name evidence="2" type="ORF">C5750_26020</name>
</gene>
<evidence type="ECO:0008006" key="4">
    <source>
        <dbReference type="Google" id="ProtNLM"/>
    </source>
</evidence>
<dbReference type="EMBL" id="PVBT01000012">
    <property type="protein sequence ID" value="PRD49541.1"/>
    <property type="molecule type" value="Genomic_DNA"/>
</dbReference>
<dbReference type="AlphaFoldDB" id="A0A2S9J9S6"/>
<evidence type="ECO:0000313" key="2">
    <source>
        <dbReference type="EMBL" id="PRD49541.1"/>
    </source>
</evidence>
<comment type="caution">
    <text evidence="2">The sequence shown here is derived from an EMBL/GenBank/DDBJ whole genome shotgun (WGS) entry which is preliminary data.</text>
</comment>
<name>A0A2S9J9S6_9HYPH</name>
<reference evidence="2 3" key="1">
    <citation type="submission" date="2018-02" db="EMBL/GenBank/DDBJ databases">
        <title>The draft genome of Phyllobacterium myrsinacearum DSM5892.</title>
        <authorList>
            <person name="Li L."/>
            <person name="Liu L."/>
            <person name="Zhang X."/>
            <person name="Wang T."/>
        </authorList>
    </citation>
    <scope>NUCLEOTIDE SEQUENCE [LARGE SCALE GENOMIC DNA]</scope>
    <source>
        <strain evidence="2 3">DSM 5892</strain>
    </source>
</reference>
<dbReference type="RefSeq" id="WP_105738290.1">
    <property type="nucleotide sequence ID" value="NZ_PVBT01000012.1"/>
</dbReference>
<protein>
    <recommendedName>
        <fullName evidence="4">DUF1344 domain-containing protein</fullName>
    </recommendedName>
</protein>
<accession>A0A2S9J9S6</accession>
<proteinExistence type="predicted"/>
<keyword evidence="3" id="KW-1185">Reference proteome</keyword>
<evidence type="ECO:0000256" key="1">
    <source>
        <dbReference type="SAM" id="SignalP"/>
    </source>
</evidence>
<keyword evidence="1" id="KW-0732">Signal</keyword>